<protein>
    <recommendedName>
        <fullName evidence="2">VanZ-like domain-containing protein</fullName>
    </recommendedName>
</protein>
<keyword evidence="1" id="KW-0812">Transmembrane</keyword>
<dbReference type="Proteomes" id="UP000297149">
    <property type="component" value="Chromosome"/>
</dbReference>
<keyword evidence="1" id="KW-1133">Transmembrane helix</keyword>
<keyword evidence="1" id="KW-0472">Membrane</keyword>
<feature type="transmembrane region" description="Helical" evidence="1">
    <location>
        <begin position="110"/>
        <end position="129"/>
    </location>
</feature>
<feature type="transmembrane region" description="Helical" evidence="1">
    <location>
        <begin position="12"/>
        <end position="31"/>
    </location>
</feature>
<organism evidence="3 4">
    <name type="scientific">Duncaniella dubosii</name>
    <dbReference type="NCBI Taxonomy" id="2518971"/>
    <lineage>
        <taxon>Bacteria</taxon>
        <taxon>Pseudomonadati</taxon>
        <taxon>Bacteroidota</taxon>
        <taxon>Bacteroidia</taxon>
        <taxon>Bacteroidales</taxon>
        <taxon>Muribaculaceae</taxon>
        <taxon>Duncaniella</taxon>
    </lineage>
</organism>
<dbReference type="NCBIfam" id="NF037970">
    <property type="entry name" value="vanZ_1"/>
    <property type="match status" value="1"/>
</dbReference>
<feature type="domain" description="VanZ-like" evidence="2">
    <location>
        <begin position="41"/>
        <end position="121"/>
    </location>
</feature>
<proteinExistence type="predicted"/>
<dbReference type="EMBL" id="CP039396">
    <property type="protein sequence ID" value="QCD43100.1"/>
    <property type="molecule type" value="Genomic_DNA"/>
</dbReference>
<evidence type="ECO:0000256" key="1">
    <source>
        <dbReference type="SAM" id="Phobius"/>
    </source>
</evidence>
<evidence type="ECO:0000313" key="3">
    <source>
        <dbReference type="EMBL" id="QCD43100.1"/>
    </source>
</evidence>
<accession>A0A4P7W6B4</accession>
<dbReference type="InterPro" id="IPR006976">
    <property type="entry name" value="VanZ-like"/>
</dbReference>
<name>A0A4P7W6B4_9BACT</name>
<dbReference type="PANTHER" id="PTHR28008:SF1">
    <property type="entry name" value="DOMAIN PROTEIN, PUTATIVE (AFU_ORTHOLOGUE AFUA_3G10980)-RELATED"/>
    <property type="match status" value="1"/>
</dbReference>
<evidence type="ECO:0000259" key="2">
    <source>
        <dbReference type="Pfam" id="PF04892"/>
    </source>
</evidence>
<dbReference type="PANTHER" id="PTHR28008">
    <property type="entry name" value="DOMAIN PROTEIN, PUTATIVE (AFU_ORTHOLOGUE AFUA_3G10980)-RELATED"/>
    <property type="match status" value="1"/>
</dbReference>
<dbReference type="Pfam" id="PF04892">
    <property type="entry name" value="VanZ"/>
    <property type="match status" value="1"/>
</dbReference>
<feature type="transmembrane region" description="Helical" evidence="1">
    <location>
        <begin position="43"/>
        <end position="60"/>
    </location>
</feature>
<dbReference type="RefSeq" id="WP_136416398.1">
    <property type="nucleotide sequence ID" value="NZ_CP039396.1"/>
</dbReference>
<dbReference type="KEGG" id="ddb:E7747_12940"/>
<sequence>MKYLRWIPPYQLTLAVGIVILYLTLLPKPFGEEDLPLFPGADKLAHCCMFGGLALTYIFERKRDHRPVSMKGALITASVVTIFGIAVEFIQNAMGLGRSGDLADAIADAAGAFAAVPLCYCLHWIDIIVKHRTRK</sequence>
<feature type="transmembrane region" description="Helical" evidence="1">
    <location>
        <begin position="72"/>
        <end position="90"/>
    </location>
</feature>
<dbReference type="AlphaFoldDB" id="A0A4P7W6B4"/>
<evidence type="ECO:0000313" key="4">
    <source>
        <dbReference type="Proteomes" id="UP000297149"/>
    </source>
</evidence>
<keyword evidence="4" id="KW-1185">Reference proteome</keyword>
<reference evidence="4" key="1">
    <citation type="submission" date="2019-02" db="EMBL/GenBank/DDBJ databases">
        <title>Isolation and identification of novel species under the genus Muribaculum.</title>
        <authorList>
            <person name="Miyake S."/>
            <person name="Ding Y."/>
            <person name="Low A."/>
            <person name="Soh M."/>
            <person name="Seedorf H."/>
        </authorList>
    </citation>
    <scope>NUCLEOTIDE SEQUENCE [LARGE SCALE GENOMIC DNA]</scope>
    <source>
        <strain evidence="4">H5</strain>
    </source>
</reference>
<gene>
    <name evidence="3" type="ORF">E7747_12940</name>
</gene>